<evidence type="ECO:0000256" key="7">
    <source>
        <dbReference type="RuleBase" id="RU363032"/>
    </source>
</evidence>
<dbReference type="InterPro" id="IPR000515">
    <property type="entry name" value="MetI-like"/>
</dbReference>
<keyword evidence="2 7" id="KW-0813">Transport</keyword>
<reference evidence="10" key="1">
    <citation type="journal article" date="2019" name="Int. J. Syst. Evol. Microbiol.">
        <title>The Global Catalogue of Microorganisms (GCM) 10K type strain sequencing project: providing services to taxonomists for standard genome sequencing and annotation.</title>
        <authorList>
            <consortium name="The Broad Institute Genomics Platform"/>
            <consortium name="The Broad Institute Genome Sequencing Center for Infectious Disease"/>
            <person name="Wu L."/>
            <person name="Ma J."/>
        </authorList>
    </citation>
    <scope>NUCLEOTIDE SEQUENCE [LARGE SCALE GENOMIC DNA]</scope>
    <source>
        <strain evidence="10">KACC 12633</strain>
    </source>
</reference>
<keyword evidence="5 7" id="KW-1133">Transmembrane helix</keyword>
<proteinExistence type="inferred from homology"/>
<dbReference type="EMBL" id="JBHSML010000001">
    <property type="protein sequence ID" value="MFC5514356.1"/>
    <property type="molecule type" value="Genomic_DNA"/>
</dbReference>
<dbReference type="InterPro" id="IPR035906">
    <property type="entry name" value="MetI-like_sf"/>
</dbReference>
<sequence length="265" mass="28652">MVARAEFETEGEQRGWMGGVLRGVVVAVALVAIWQAVILVFAPPPFMLPPPARVWRALVERPDLWRRDAVTTLIETISGLITGSLAGILLALIMTFVPAIRRILMPLLIVTQAFPVFAIAPLLVLWFGFGIGSKIVMATIAIFFPVASAFHDGLTRTEAGLIDLSRLYRAKRWQEILYFRVPDALPALASGLRVAAVYAPVGALIGEWVGASSGLGYAMLMANGRAQTDVVFAALAILAAMAVLVRAAVEILTRRIAPWAPETLR</sequence>
<evidence type="ECO:0000256" key="3">
    <source>
        <dbReference type="ARBA" id="ARBA00022475"/>
    </source>
</evidence>
<dbReference type="PANTHER" id="PTHR30151">
    <property type="entry name" value="ALKANE SULFONATE ABC TRANSPORTER-RELATED, MEMBRANE SUBUNIT"/>
    <property type="match status" value="1"/>
</dbReference>
<feature type="transmembrane region" description="Helical" evidence="7">
    <location>
        <begin position="230"/>
        <end position="249"/>
    </location>
</feature>
<comment type="similarity">
    <text evidence="7">Belongs to the binding-protein-dependent transport system permease family.</text>
</comment>
<feature type="transmembrane region" description="Helical" evidence="7">
    <location>
        <begin position="20"/>
        <end position="42"/>
    </location>
</feature>
<comment type="subcellular location">
    <subcellularLocation>
        <location evidence="1 7">Cell membrane</location>
        <topology evidence="1 7">Multi-pass membrane protein</topology>
    </subcellularLocation>
</comment>
<keyword evidence="4 7" id="KW-0812">Transmembrane</keyword>
<dbReference type="SUPFAM" id="SSF161098">
    <property type="entry name" value="MetI-like"/>
    <property type="match status" value="1"/>
</dbReference>
<dbReference type="PROSITE" id="PS50928">
    <property type="entry name" value="ABC_TM1"/>
    <property type="match status" value="1"/>
</dbReference>
<evidence type="ECO:0000256" key="4">
    <source>
        <dbReference type="ARBA" id="ARBA00022692"/>
    </source>
</evidence>
<keyword evidence="10" id="KW-1185">Reference proteome</keyword>
<evidence type="ECO:0000256" key="1">
    <source>
        <dbReference type="ARBA" id="ARBA00004651"/>
    </source>
</evidence>
<dbReference type="CDD" id="cd06261">
    <property type="entry name" value="TM_PBP2"/>
    <property type="match status" value="1"/>
</dbReference>
<feature type="domain" description="ABC transmembrane type-1" evidence="8">
    <location>
        <begin position="69"/>
        <end position="253"/>
    </location>
</feature>
<accession>A0ABW0PNW9</accession>
<feature type="transmembrane region" description="Helical" evidence="7">
    <location>
        <begin position="107"/>
        <end position="129"/>
    </location>
</feature>
<evidence type="ECO:0000256" key="5">
    <source>
        <dbReference type="ARBA" id="ARBA00022989"/>
    </source>
</evidence>
<evidence type="ECO:0000259" key="8">
    <source>
        <dbReference type="PROSITE" id="PS50928"/>
    </source>
</evidence>
<evidence type="ECO:0000313" key="9">
    <source>
        <dbReference type="EMBL" id="MFC5514356.1"/>
    </source>
</evidence>
<evidence type="ECO:0000313" key="10">
    <source>
        <dbReference type="Proteomes" id="UP001596150"/>
    </source>
</evidence>
<keyword evidence="3" id="KW-1003">Cell membrane</keyword>
<dbReference type="Pfam" id="PF00528">
    <property type="entry name" value="BPD_transp_1"/>
    <property type="match status" value="1"/>
</dbReference>
<gene>
    <name evidence="9" type="ORF">ACFPP9_01125</name>
</gene>
<dbReference type="Gene3D" id="1.10.3720.10">
    <property type="entry name" value="MetI-like"/>
    <property type="match status" value="1"/>
</dbReference>
<dbReference type="Proteomes" id="UP001596150">
    <property type="component" value="Unassembled WGS sequence"/>
</dbReference>
<dbReference type="RefSeq" id="WP_266344973.1">
    <property type="nucleotide sequence ID" value="NZ_JAPKNH010000006.1"/>
</dbReference>
<name>A0ABW0PNW9_9HYPH</name>
<feature type="transmembrane region" description="Helical" evidence="7">
    <location>
        <begin position="77"/>
        <end position="100"/>
    </location>
</feature>
<organism evidence="9 10">
    <name type="scientific">Kaistia terrae</name>
    <dbReference type="NCBI Taxonomy" id="537017"/>
    <lineage>
        <taxon>Bacteria</taxon>
        <taxon>Pseudomonadati</taxon>
        <taxon>Pseudomonadota</taxon>
        <taxon>Alphaproteobacteria</taxon>
        <taxon>Hyphomicrobiales</taxon>
        <taxon>Kaistiaceae</taxon>
        <taxon>Kaistia</taxon>
    </lineage>
</organism>
<keyword evidence="6 7" id="KW-0472">Membrane</keyword>
<protein>
    <submittedName>
        <fullName evidence="9">ABC transporter permease</fullName>
    </submittedName>
</protein>
<evidence type="ECO:0000256" key="2">
    <source>
        <dbReference type="ARBA" id="ARBA00022448"/>
    </source>
</evidence>
<comment type="caution">
    <text evidence="9">The sequence shown here is derived from an EMBL/GenBank/DDBJ whole genome shotgun (WGS) entry which is preliminary data.</text>
</comment>
<dbReference type="PANTHER" id="PTHR30151:SF20">
    <property type="entry name" value="ABC TRANSPORTER PERMEASE PROTEIN HI_0355-RELATED"/>
    <property type="match status" value="1"/>
</dbReference>
<evidence type="ECO:0000256" key="6">
    <source>
        <dbReference type="ARBA" id="ARBA00023136"/>
    </source>
</evidence>